<evidence type="ECO:0000256" key="1">
    <source>
        <dbReference type="SAM" id="MobiDB-lite"/>
    </source>
</evidence>
<sequence>MVSRRQFLQGLGALTVLGTPLTALARGVAQASAGNGATGSMRAGATGLSQYVDVFVGTAGHGHTFPGASMPFGMVQLSPDTNDAGWDACAGYHQLDGSIMGFSHTHLSGTGDGDLMDVLVMPAQGPVLLQPGDRGLPDRNHHSRYDGMVSPTAMLPPDEKPKPGKGYRSRYDRSSEHARPGYYEVRLTDHAIHAELTATERAGMHRYTFGQAGDGHLLVDMTHGFHDHADVPAVVTDAELRLVGNDTLVGGRRVHQWANGRHIYFAMKVSQPIMRATLYSEDQALPSDTRKAKGAHLKATLHFSQVSGAPLLVKVGISAVDIEGALRNLDAEMPGWDFEHIQQAAAAAWERELGRIRVSSQSPSTLRNFYSSLYHTMLAPTLFSDVDGRYRGMDLAVHQLPEGQHNFSTYSLWDTYRALHPLFTLYQPERVPDMVNCLVRMAVESPKGPPIWPLQGVETECMIGHHSAVVIAEALAKGFTGIDHQRAWPVFRKRAFEDDYRGLAYYRKLGYLPSDKEHEGVSQTLEYAYDDWAVAHLADAAGAHDDARALRERSRNYRHLFDESMSFVRPRAADGHWLEPFDPRGMGHSSRWRDFTESNSWEATFLNQHDLYAYMGLFGGQQAFEAKLDGLFTTSSDLPADAPPDIAGMVGQYAHGNEPSHHMAYLYAYTGAHYKTQQRVRMLMDTMYAPEPDGLAGDEDCGQMSAWYVLSALGLYAVDPVSAHYVFGSPALDGAELELAGGRKLIIRAIGNAPDKPYIQSVTWNGKPRTRSWIGHAELAAGGVLEFHMSATPNKAFGEALADRPPSFGAAAGDSLAIAAG</sequence>
<evidence type="ECO:0000313" key="5">
    <source>
        <dbReference type="EMBL" id="RDI98734.1"/>
    </source>
</evidence>
<feature type="signal peptide" evidence="2">
    <location>
        <begin position="1"/>
        <end position="25"/>
    </location>
</feature>
<keyword evidence="6" id="KW-1185">Reference proteome</keyword>
<organism evidence="5 6">
    <name type="scientific">Dyella solisilvae</name>
    <dbReference type="NCBI Taxonomy" id="1920168"/>
    <lineage>
        <taxon>Bacteria</taxon>
        <taxon>Pseudomonadati</taxon>
        <taxon>Pseudomonadota</taxon>
        <taxon>Gammaproteobacteria</taxon>
        <taxon>Lysobacterales</taxon>
        <taxon>Rhodanobacteraceae</taxon>
        <taxon>Dyella</taxon>
    </lineage>
</organism>
<dbReference type="Gene3D" id="3.30.2080.10">
    <property type="entry name" value="GH92 mannosidase domain"/>
    <property type="match status" value="1"/>
</dbReference>
<dbReference type="InterPro" id="IPR008928">
    <property type="entry name" value="6-hairpin_glycosidase_sf"/>
</dbReference>
<dbReference type="Gene3D" id="1.20.1610.10">
    <property type="entry name" value="alpha-1,2-mannosidases domains"/>
    <property type="match status" value="1"/>
</dbReference>
<feature type="domain" description="Glycosyl hydrolase family 92 N-terminal" evidence="4">
    <location>
        <begin position="51"/>
        <end position="146"/>
    </location>
</feature>
<dbReference type="Pfam" id="PF17678">
    <property type="entry name" value="Glyco_hydro_92N"/>
    <property type="match status" value="2"/>
</dbReference>
<dbReference type="InterPro" id="IPR041371">
    <property type="entry name" value="GH92_N"/>
</dbReference>
<dbReference type="OrthoDB" id="9804511at2"/>
<dbReference type="SUPFAM" id="SSF48208">
    <property type="entry name" value="Six-hairpin glycosidases"/>
    <property type="match status" value="1"/>
</dbReference>
<dbReference type="Gene3D" id="1.20.1050.60">
    <property type="entry name" value="alpha-1,2-mannosidase"/>
    <property type="match status" value="1"/>
</dbReference>
<dbReference type="FunFam" id="3.30.2080.10:FF:000001">
    <property type="entry name" value="Alpha-1,2-mannosidase subfamily"/>
    <property type="match status" value="1"/>
</dbReference>
<dbReference type="InterPro" id="IPR014718">
    <property type="entry name" value="GH-type_carb-bd"/>
</dbReference>
<dbReference type="AlphaFoldDB" id="A0A370K7Y4"/>
<dbReference type="Gene3D" id="2.70.98.10">
    <property type="match status" value="1"/>
</dbReference>
<dbReference type="PROSITE" id="PS51318">
    <property type="entry name" value="TAT"/>
    <property type="match status" value="1"/>
</dbReference>
<evidence type="ECO:0000313" key="6">
    <source>
        <dbReference type="Proteomes" id="UP000254711"/>
    </source>
</evidence>
<evidence type="ECO:0000259" key="4">
    <source>
        <dbReference type="Pfam" id="PF17678"/>
    </source>
</evidence>
<feature type="domain" description="Glycosyl hydrolase family 92 N-terminal" evidence="4">
    <location>
        <begin position="157"/>
        <end position="318"/>
    </location>
</feature>
<keyword evidence="2" id="KW-0732">Signal</keyword>
<dbReference type="InterPro" id="IPR050883">
    <property type="entry name" value="PNGase"/>
</dbReference>
<comment type="caution">
    <text evidence="5">The sequence shown here is derived from an EMBL/GenBank/DDBJ whole genome shotgun (WGS) entry which is preliminary data.</text>
</comment>
<gene>
    <name evidence="5" type="ORF">DVT68_09460</name>
</gene>
<feature type="chain" id="PRO_5017075219" evidence="2">
    <location>
        <begin position="26"/>
        <end position="821"/>
    </location>
</feature>
<feature type="compositionally biased region" description="Basic and acidic residues" evidence="1">
    <location>
        <begin position="135"/>
        <end position="145"/>
    </location>
</feature>
<dbReference type="InterPro" id="IPR006311">
    <property type="entry name" value="TAT_signal"/>
</dbReference>
<feature type="region of interest" description="Disordered" evidence="1">
    <location>
        <begin position="129"/>
        <end position="175"/>
    </location>
</feature>
<proteinExistence type="predicted"/>
<reference evidence="5 6" key="1">
    <citation type="submission" date="2018-07" db="EMBL/GenBank/DDBJ databases">
        <title>Dyella solisilvae sp. nov., isolated from the pine and broad-leaved mixed forest soil.</title>
        <authorList>
            <person name="Gao Z."/>
            <person name="Qiu L."/>
        </authorList>
    </citation>
    <scope>NUCLEOTIDE SEQUENCE [LARGE SCALE GENOMIC DNA]</scope>
    <source>
        <strain evidence="5 6">DHG54</strain>
    </source>
</reference>
<feature type="domain" description="Glycosyl hydrolase family 92" evidence="3">
    <location>
        <begin position="325"/>
        <end position="790"/>
    </location>
</feature>
<evidence type="ECO:0000259" key="3">
    <source>
        <dbReference type="Pfam" id="PF07971"/>
    </source>
</evidence>
<dbReference type="GO" id="GO:0006516">
    <property type="term" value="P:glycoprotein catabolic process"/>
    <property type="evidence" value="ECO:0007669"/>
    <property type="project" value="TreeGrafter"/>
</dbReference>
<evidence type="ECO:0000256" key="2">
    <source>
        <dbReference type="SAM" id="SignalP"/>
    </source>
</evidence>
<dbReference type="PANTHER" id="PTHR12143:SF39">
    <property type="entry name" value="SECRETED PROTEIN"/>
    <property type="match status" value="1"/>
</dbReference>
<dbReference type="InterPro" id="IPR012939">
    <property type="entry name" value="Glyco_hydro_92"/>
</dbReference>
<dbReference type="Proteomes" id="UP000254711">
    <property type="component" value="Unassembled WGS sequence"/>
</dbReference>
<dbReference type="EMBL" id="QQSY01000002">
    <property type="protein sequence ID" value="RDI98734.1"/>
    <property type="molecule type" value="Genomic_DNA"/>
</dbReference>
<dbReference type="GO" id="GO:0030246">
    <property type="term" value="F:carbohydrate binding"/>
    <property type="evidence" value="ECO:0007669"/>
    <property type="project" value="InterPro"/>
</dbReference>
<dbReference type="Pfam" id="PF07971">
    <property type="entry name" value="Glyco_hydro_92"/>
    <property type="match status" value="1"/>
</dbReference>
<accession>A0A370K7Y4</accession>
<dbReference type="InterPro" id="IPR005887">
    <property type="entry name" value="GH92_a_mannosidase_put"/>
</dbReference>
<protein>
    <submittedName>
        <fullName evidence="5">Alpha-mannosidase</fullName>
    </submittedName>
</protein>
<dbReference type="GO" id="GO:0000224">
    <property type="term" value="F:peptide-N4-(N-acetyl-beta-glucosaminyl)asparagine amidase activity"/>
    <property type="evidence" value="ECO:0007669"/>
    <property type="project" value="TreeGrafter"/>
</dbReference>
<name>A0A370K7Y4_9GAMM</name>
<dbReference type="NCBIfam" id="TIGR01180">
    <property type="entry name" value="aman2_put"/>
    <property type="match status" value="1"/>
</dbReference>
<dbReference type="GO" id="GO:0005829">
    <property type="term" value="C:cytosol"/>
    <property type="evidence" value="ECO:0007669"/>
    <property type="project" value="TreeGrafter"/>
</dbReference>
<dbReference type="GO" id="GO:0005975">
    <property type="term" value="P:carbohydrate metabolic process"/>
    <property type="evidence" value="ECO:0007669"/>
    <property type="project" value="InterPro"/>
</dbReference>
<dbReference type="RefSeq" id="WP_114824823.1">
    <property type="nucleotide sequence ID" value="NZ_QQSY01000002.1"/>
</dbReference>
<dbReference type="PANTHER" id="PTHR12143">
    <property type="entry name" value="PEPTIDE N-GLYCANASE PNGASE -RELATED"/>
    <property type="match status" value="1"/>
</dbReference>